<organism evidence="1">
    <name type="scientific">Papilio xuthus</name>
    <name type="common">Asian swallowtail butterfly</name>
    <dbReference type="NCBI Taxonomy" id="66420"/>
    <lineage>
        <taxon>Eukaryota</taxon>
        <taxon>Metazoa</taxon>
        <taxon>Ecdysozoa</taxon>
        <taxon>Arthropoda</taxon>
        <taxon>Hexapoda</taxon>
        <taxon>Insecta</taxon>
        <taxon>Pterygota</taxon>
        <taxon>Neoptera</taxon>
        <taxon>Endopterygota</taxon>
        <taxon>Lepidoptera</taxon>
        <taxon>Glossata</taxon>
        <taxon>Ditrysia</taxon>
        <taxon>Papilionoidea</taxon>
        <taxon>Papilionidae</taxon>
        <taxon>Papilioninae</taxon>
        <taxon>Papilio</taxon>
    </lineage>
</organism>
<name>I4DLD2_PAPXU</name>
<protein>
    <submittedName>
        <fullName evidence="1">Uncharacterized protein</fullName>
    </submittedName>
</protein>
<proteinExistence type="evidence at transcript level"/>
<reference evidence="1" key="1">
    <citation type="journal article" date="2012" name="BMC Biol.">
        <title>Comprehensive microarray-based analysis for stage-specific larval camouflage pattern-associated genes in the swallowtail butterfly, Papilio xuthus.</title>
        <authorList>
            <person name="Futahashi R."/>
            <person name="Shirataki H."/>
            <person name="Narita T."/>
            <person name="Mita K."/>
            <person name="Fujiwara H."/>
        </authorList>
    </citation>
    <scope>NUCLEOTIDE SEQUENCE</scope>
    <source>
        <tissue evidence="1">Epidermis</tissue>
    </source>
</reference>
<accession>I4DLD2</accession>
<evidence type="ECO:0000313" key="1">
    <source>
        <dbReference type="EMBL" id="BAM18722.1"/>
    </source>
</evidence>
<dbReference type="EMBL" id="AK402100">
    <property type="protein sequence ID" value="BAM18722.1"/>
    <property type="molecule type" value="mRNA"/>
</dbReference>
<dbReference type="AlphaFoldDB" id="I4DLD2"/>
<sequence>MAGYLMDWFVERERKQYLKYIIKSYVKLYLILHNTFHVFKSLIKNVFTYHYHIKFTKE</sequence>